<feature type="transmembrane region" description="Helical" evidence="1">
    <location>
        <begin position="151"/>
        <end position="170"/>
    </location>
</feature>
<dbReference type="InterPro" id="IPR029787">
    <property type="entry name" value="Nucleotide_cyclase"/>
</dbReference>
<name>A0A4R9JWC3_9LEPT</name>
<organism evidence="3 4">
    <name type="scientific">Leptospira ognonensis</name>
    <dbReference type="NCBI Taxonomy" id="2484945"/>
    <lineage>
        <taxon>Bacteria</taxon>
        <taxon>Pseudomonadati</taxon>
        <taxon>Spirochaetota</taxon>
        <taxon>Spirochaetia</taxon>
        <taxon>Leptospirales</taxon>
        <taxon>Leptospiraceae</taxon>
        <taxon>Leptospira</taxon>
    </lineage>
</organism>
<evidence type="ECO:0000313" key="4">
    <source>
        <dbReference type="Proteomes" id="UP000297693"/>
    </source>
</evidence>
<protein>
    <submittedName>
        <fullName evidence="3">Adenylate/guanylate cyclase domain-containing protein</fullName>
    </submittedName>
</protein>
<feature type="transmembrane region" description="Helical" evidence="1">
    <location>
        <begin position="101"/>
        <end position="120"/>
    </location>
</feature>
<feature type="transmembrane region" description="Helical" evidence="1">
    <location>
        <begin position="126"/>
        <end position="144"/>
    </location>
</feature>
<dbReference type="RefSeq" id="WP_135624894.1">
    <property type="nucleotide sequence ID" value="NZ_RQGD01000045.1"/>
</dbReference>
<dbReference type="Proteomes" id="UP000297693">
    <property type="component" value="Unassembled WGS sequence"/>
</dbReference>
<gene>
    <name evidence="3" type="ORF">EHQ58_15880</name>
</gene>
<dbReference type="InterPro" id="IPR001054">
    <property type="entry name" value="A/G_cyclase"/>
</dbReference>
<proteinExistence type="predicted"/>
<dbReference type="AlphaFoldDB" id="A0A4R9JWC3"/>
<dbReference type="SUPFAM" id="SSF55073">
    <property type="entry name" value="Nucleotide cyclase"/>
    <property type="match status" value="1"/>
</dbReference>
<keyword evidence="1" id="KW-0812">Transmembrane</keyword>
<dbReference type="GO" id="GO:0035556">
    <property type="term" value="P:intracellular signal transduction"/>
    <property type="evidence" value="ECO:0007669"/>
    <property type="project" value="InterPro"/>
</dbReference>
<keyword evidence="1" id="KW-0472">Membrane</keyword>
<dbReference type="Gene3D" id="3.30.70.1230">
    <property type="entry name" value="Nucleotide cyclase"/>
    <property type="match status" value="1"/>
</dbReference>
<feature type="transmembrane region" description="Helical" evidence="1">
    <location>
        <begin position="190"/>
        <end position="215"/>
    </location>
</feature>
<dbReference type="OrthoDB" id="9806704at2"/>
<dbReference type="PANTHER" id="PTHR43081:SF1">
    <property type="entry name" value="ADENYLATE CYCLASE, TERMINAL-DIFFERENTIATION SPECIFIC"/>
    <property type="match status" value="1"/>
</dbReference>
<dbReference type="PROSITE" id="PS50125">
    <property type="entry name" value="GUANYLATE_CYCLASE_2"/>
    <property type="match status" value="1"/>
</dbReference>
<dbReference type="CDD" id="cd07302">
    <property type="entry name" value="CHD"/>
    <property type="match status" value="1"/>
</dbReference>
<dbReference type="GO" id="GO:0004016">
    <property type="term" value="F:adenylate cyclase activity"/>
    <property type="evidence" value="ECO:0007669"/>
    <property type="project" value="UniProtKB-ARBA"/>
</dbReference>
<evidence type="ECO:0000259" key="2">
    <source>
        <dbReference type="PROSITE" id="PS50125"/>
    </source>
</evidence>
<dbReference type="EMBL" id="RQGD01000045">
    <property type="protein sequence ID" value="TGL56676.1"/>
    <property type="molecule type" value="Genomic_DNA"/>
</dbReference>
<keyword evidence="4" id="KW-1185">Reference proteome</keyword>
<dbReference type="Pfam" id="PF00211">
    <property type="entry name" value="Guanylate_cyc"/>
    <property type="match status" value="1"/>
</dbReference>
<evidence type="ECO:0000256" key="1">
    <source>
        <dbReference type="SAM" id="Phobius"/>
    </source>
</evidence>
<evidence type="ECO:0000313" key="3">
    <source>
        <dbReference type="EMBL" id="TGL56676.1"/>
    </source>
</evidence>
<dbReference type="GO" id="GO:0006171">
    <property type="term" value="P:cAMP biosynthetic process"/>
    <property type="evidence" value="ECO:0007669"/>
    <property type="project" value="TreeGrafter"/>
</dbReference>
<dbReference type="PANTHER" id="PTHR43081">
    <property type="entry name" value="ADENYLATE CYCLASE, TERMINAL-DIFFERENTIATION SPECIFIC-RELATED"/>
    <property type="match status" value="1"/>
</dbReference>
<keyword evidence="1" id="KW-1133">Transmembrane helix</keyword>
<dbReference type="InterPro" id="IPR050697">
    <property type="entry name" value="Adenylyl/Guanylyl_Cyclase_3/4"/>
</dbReference>
<sequence>MQFIDKLKSVYLFDQAMPANTRKLLKEEEMHGALMANRFRYIAGIAFLMSAIANLSNTFSIFGFLTNFGALFAYFTNTLIHGRILKSDHAKWKLKYEYISIFIDNTLIAITILNWYLIVGKGNPNFLIKNTLIFYFLIPLAFTLIQFRISLVLNTLIYFLFYYFLFFFYAQFKGGTTGLDWYEYVLGEEVIFADALVTKPVLFSFVSLSVAYGIYRSYVMLIRIGKAEAQKTSLARYFSPDLVEEITSKPDSIQTGRRQKVTVLFSDIRDFTHFSEEMDTSALSEFLTDYRRRMTKAVFDQSGTLDKFVGDAVMATFGTPTPSEEAGHDSKNAVASAKQMFVELGKFNEERRLRGETEIRIGIGIHSGDVFAGNIGTEDRMEYTVIGDTVNTASRIESACKTLNAILLISSDVWKEIGEPHDFTKTNEVRLAGKEKSVELYSWTPS</sequence>
<feature type="domain" description="Guanylate cyclase" evidence="2">
    <location>
        <begin position="262"/>
        <end position="397"/>
    </location>
</feature>
<feature type="transmembrane region" description="Helical" evidence="1">
    <location>
        <begin position="39"/>
        <end position="55"/>
    </location>
</feature>
<accession>A0A4R9JWC3</accession>
<comment type="caution">
    <text evidence="3">The sequence shown here is derived from an EMBL/GenBank/DDBJ whole genome shotgun (WGS) entry which is preliminary data.</text>
</comment>
<reference evidence="3" key="1">
    <citation type="journal article" date="2019" name="PLoS Negl. Trop. Dis.">
        <title>Revisiting the worldwide diversity of Leptospira species in the environment.</title>
        <authorList>
            <person name="Vincent A.T."/>
            <person name="Schiettekatte O."/>
            <person name="Bourhy P."/>
            <person name="Veyrier F.J."/>
            <person name="Picardeau M."/>
        </authorList>
    </citation>
    <scope>NUCLEOTIDE SEQUENCE [LARGE SCALE GENOMIC DNA]</scope>
    <source>
        <strain evidence="3">201702476</strain>
    </source>
</reference>
<feature type="transmembrane region" description="Helical" evidence="1">
    <location>
        <begin position="61"/>
        <end position="80"/>
    </location>
</feature>
<dbReference type="SMART" id="SM00044">
    <property type="entry name" value="CYCc"/>
    <property type="match status" value="1"/>
</dbReference>